<protein>
    <recommendedName>
        <fullName evidence="2">IPT/TIG domain-containing protein</fullName>
    </recommendedName>
</protein>
<dbReference type="Pfam" id="PF01833">
    <property type="entry name" value="TIG"/>
    <property type="match status" value="1"/>
</dbReference>
<dbReference type="OrthoDB" id="791543at2"/>
<dbReference type="PROSITE" id="PS51257">
    <property type="entry name" value="PROKAR_LIPOPROTEIN"/>
    <property type="match status" value="1"/>
</dbReference>
<dbReference type="SUPFAM" id="SSF101898">
    <property type="entry name" value="NHL repeat"/>
    <property type="match status" value="1"/>
</dbReference>
<evidence type="ECO:0000313" key="3">
    <source>
        <dbReference type="EMBL" id="GEP96133.1"/>
    </source>
</evidence>
<evidence type="ECO:0000256" key="1">
    <source>
        <dbReference type="ARBA" id="ARBA00022737"/>
    </source>
</evidence>
<comment type="caution">
    <text evidence="3">The sequence shown here is derived from an EMBL/GenBank/DDBJ whole genome shotgun (WGS) entry which is preliminary data.</text>
</comment>
<reference evidence="3 4" key="1">
    <citation type="submission" date="2019-07" db="EMBL/GenBank/DDBJ databases">
        <title>Whole genome shotgun sequence of Chitinophaga cymbidii NBRC 109752.</title>
        <authorList>
            <person name="Hosoyama A."/>
            <person name="Uohara A."/>
            <person name="Ohji S."/>
            <person name="Ichikawa N."/>
        </authorList>
    </citation>
    <scope>NUCLEOTIDE SEQUENCE [LARGE SCALE GENOMIC DNA]</scope>
    <source>
        <strain evidence="3 4">NBRC 109752</strain>
    </source>
</reference>
<dbReference type="AlphaFoldDB" id="A0A512RK92"/>
<sequence>MDMIRSFGKYFMLAGLFLAGCKKDDVPSHAPGAPMTISEFMPAQGGGGTSVLINGSNFTSDTSELEVTINGNKLAIIGANTNQIMAVVPKKCGTGNIVVKVGGDEIASTAVFNYMFTRNVTTFAGNGTAGFANGKGEEAQFNFNKEAWYRSKGIVTDDEGNVFVADPGNHCIRKITPEGDVTVFSGNPNAAGHADGQGLTAQFSLPYDLTIDNDQNLYCVDPGNWDIRKISPDGTALTIGWATGEPWSVAYDKSSNTLYYLSAANGNVYKVAPDGSSEAVITGINSPAGMGFDAQGNLYVASNGDHTILKFEKGSSTGIAIAGAAGASGYVNGTGADARFAFPWGLCIDAAGNIYVAGNGTWDGGTYNPDQSIRFIDAKNGEVSTYAGSGTAGYANAIGEAAAFSAPGGVAVDRNGIVYVLDKNNNRVRRIISE</sequence>
<dbReference type="Pfam" id="PF01436">
    <property type="entry name" value="NHL"/>
    <property type="match status" value="1"/>
</dbReference>
<dbReference type="PANTHER" id="PTHR13833:SF71">
    <property type="entry name" value="NHL DOMAIN-CONTAINING PROTEIN"/>
    <property type="match status" value="1"/>
</dbReference>
<dbReference type="Proteomes" id="UP000321436">
    <property type="component" value="Unassembled WGS sequence"/>
</dbReference>
<dbReference type="Gene3D" id="2.40.10.500">
    <property type="match status" value="1"/>
</dbReference>
<evidence type="ECO:0000259" key="2">
    <source>
        <dbReference type="Pfam" id="PF01833"/>
    </source>
</evidence>
<dbReference type="InterPro" id="IPR002909">
    <property type="entry name" value="IPT_dom"/>
</dbReference>
<feature type="domain" description="IPT/TIG" evidence="2">
    <location>
        <begin position="36"/>
        <end position="110"/>
    </location>
</feature>
<dbReference type="InterPro" id="IPR013783">
    <property type="entry name" value="Ig-like_fold"/>
</dbReference>
<organism evidence="3 4">
    <name type="scientific">Chitinophaga cymbidii</name>
    <dbReference type="NCBI Taxonomy" id="1096750"/>
    <lineage>
        <taxon>Bacteria</taxon>
        <taxon>Pseudomonadati</taxon>
        <taxon>Bacteroidota</taxon>
        <taxon>Chitinophagia</taxon>
        <taxon>Chitinophagales</taxon>
        <taxon>Chitinophagaceae</taxon>
        <taxon>Chitinophaga</taxon>
    </lineage>
</organism>
<dbReference type="PANTHER" id="PTHR13833">
    <property type="match status" value="1"/>
</dbReference>
<evidence type="ECO:0000313" key="4">
    <source>
        <dbReference type="Proteomes" id="UP000321436"/>
    </source>
</evidence>
<dbReference type="InterPro" id="IPR014756">
    <property type="entry name" value="Ig_E-set"/>
</dbReference>
<dbReference type="Gene3D" id="2.60.40.10">
    <property type="entry name" value="Immunoglobulins"/>
    <property type="match status" value="1"/>
</dbReference>
<dbReference type="SUPFAM" id="SSF81296">
    <property type="entry name" value="E set domains"/>
    <property type="match status" value="1"/>
</dbReference>
<dbReference type="EMBL" id="BKAU01000002">
    <property type="protein sequence ID" value="GEP96133.1"/>
    <property type="molecule type" value="Genomic_DNA"/>
</dbReference>
<dbReference type="InterPro" id="IPR001258">
    <property type="entry name" value="NHL_repeat"/>
</dbReference>
<gene>
    <name evidence="3" type="ORF">CCY01nite_23930</name>
</gene>
<dbReference type="Gene3D" id="2.120.10.30">
    <property type="entry name" value="TolB, C-terminal domain"/>
    <property type="match status" value="1"/>
</dbReference>
<keyword evidence="4" id="KW-1185">Reference proteome</keyword>
<keyword evidence="1" id="KW-0677">Repeat</keyword>
<dbReference type="InterPro" id="IPR011042">
    <property type="entry name" value="6-blade_b-propeller_TolB-like"/>
</dbReference>
<proteinExistence type="predicted"/>
<dbReference type="CDD" id="cd00603">
    <property type="entry name" value="IPT_PCSR"/>
    <property type="match status" value="1"/>
</dbReference>
<accession>A0A512RK92</accession>
<name>A0A512RK92_9BACT</name>